<keyword evidence="3" id="KW-1185">Reference proteome</keyword>
<name>A0A5B2VZA5_9BACT</name>
<keyword evidence="1" id="KW-0472">Membrane</keyword>
<keyword evidence="1" id="KW-1133">Transmembrane helix</keyword>
<dbReference type="EMBL" id="VUOC01000001">
    <property type="protein sequence ID" value="KAA2245163.1"/>
    <property type="molecule type" value="Genomic_DNA"/>
</dbReference>
<feature type="transmembrane region" description="Helical" evidence="1">
    <location>
        <begin position="110"/>
        <end position="134"/>
    </location>
</feature>
<comment type="caution">
    <text evidence="2">The sequence shown here is derived from an EMBL/GenBank/DDBJ whole genome shotgun (WGS) entry which is preliminary data.</text>
</comment>
<organism evidence="2 3">
    <name type="scientific">Chitinophaga agrisoli</name>
    <dbReference type="NCBI Taxonomy" id="2607653"/>
    <lineage>
        <taxon>Bacteria</taxon>
        <taxon>Pseudomonadati</taxon>
        <taxon>Bacteroidota</taxon>
        <taxon>Chitinophagia</taxon>
        <taxon>Chitinophagales</taxon>
        <taxon>Chitinophagaceae</taxon>
        <taxon>Chitinophaga</taxon>
    </lineage>
</organism>
<reference evidence="2 3" key="1">
    <citation type="submission" date="2019-09" db="EMBL/GenBank/DDBJ databases">
        <title>Chitinophaga ginsengihumi sp. nov., isolated from soil of ginseng rhizosphere.</title>
        <authorList>
            <person name="Lee J."/>
        </authorList>
    </citation>
    <scope>NUCLEOTIDE SEQUENCE [LARGE SCALE GENOMIC DNA]</scope>
    <source>
        <strain evidence="2 3">BN140078</strain>
    </source>
</reference>
<accession>A0A5B2VZA5</accession>
<dbReference type="RefSeq" id="WP_149836557.1">
    <property type="nucleotide sequence ID" value="NZ_VUOC01000001.1"/>
</dbReference>
<sequence>MTLKTYIDSGAIECCLLGLATAEEQAMLEQMRYDYPELESEISVVAYRLEQAALDGAVPPPAEVWNQLSRRVHWEVMEEQQRGRRNRHQANYTVINLQEPPQHRYIQVSIWWRCIVIAMCVVMMALLASNIYFYRKYHEMEERLLRAYPASQLAPSTK</sequence>
<evidence type="ECO:0000313" key="3">
    <source>
        <dbReference type="Proteomes" id="UP000324611"/>
    </source>
</evidence>
<reference evidence="2 3" key="2">
    <citation type="submission" date="2019-09" db="EMBL/GenBank/DDBJ databases">
        <authorList>
            <person name="Jin C."/>
        </authorList>
    </citation>
    <scope>NUCLEOTIDE SEQUENCE [LARGE SCALE GENOMIC DNA]</scope>
    <source>
        <strain evidence="2 3">BN140078</strain>
    </source>
</reference>
<dbReference type="AlphaFoldDB" id="A0A5B2VZA5"/>
<evidence type="ECO:0000313" key="2">
    <source>
        <dbReference type="EMBL" id="KAA2245163.1"/>
    </source>
</evidence>
<gene>
    <name evidence="2" type="ORF">F0L74_04160</name>
</gene>
<protein>
    <submittedName>
        <fullName evidence="2">Uncharacterized protein</fullName>
    </submittedName>
</protein>
<proteinExistence type="predicted"/>
<dbReference type="Proteomes" id="UP000324611">
    <property type="component" value="Unassembled WGS sequence"/>
</dbReference>
<evidence type="ECO:0000256" key="1">
    <source>
        <dbReference type="SAM" id="Phobius"/>
    </source>
</evidence>
<keyword evidence="1" id="KW-0812">Transmembrane</keyword>